<feature type="non-terminal residue" evidence="1">
    <location>
        <position position="79"/>
    </location>
</feature>
<protein>
    <submittedName>
        <fullName evidence="1">Cytochrome P450</fullName>
    </submittedName>
</protein>
<name>A0ACC0U3U8_9AGAM</name>
<feature type="non-terminal residue" evidence="1">
    <location>
        <position position="1"/>
    </location>
</feature>
<evidence type="ECO:0000313" key="1">
    <source>
        <dbReference type="EMBL" id="KAI9462030.1"/>
    </source>
</evidence>
<organism evidence="1 2">
    <name type="scientific">Russula earlei</name>
    <dbReference type="NCBI Taxonomy" id="71964"/>
    <lineage>
        <taxon>Eukaryota</taxon>
        <taxon>Fungi</taxon>
        <taxon>Dikarya</taxon>
        <taxon>Basidiomycota</taxon>
        <taxon>Agaricomycotina</taxon>
        <taxon>Agaricomycetes</taxon>
        <taxon>Russulales</taxon>
        <taxon>Russulaceae</taxon>
        <taxon>Russula</taxon>
    </lineage>
</organism>
<sequence length="79" mass="8390">DGLLAIVAGSDTTSNTLTAVIYYLFLNPAAHEHLQEEVDSAFPSGEEPLDAATLSQMEWLNGCINETLCLLPAVPSGSR</sequence>
<keyword evidence="2" id="KW-1185">Reference proteome</keyword>
<dbReference type="Proteomes" id="UP001207468">
    <property type="component" value="Unassembled WGS sequence"/>
</dbReference>
<comment type="caution">
    <text evidence="1">The sequence shown here is derived from an EMBL/GenBank/DDBJ whole genome shotgun (WGS) entry which is preliminary data.</text>
</comment>
<evidence type="ECO:0000313" key="2">
    <source>
        <dbReference type="Proteomes" id="UP001207468"/>
    </source>
</evidence>
<proteinExistence type="predicted"/>
<accession>A0ACC0U3U8</accession>
<dbReference type="EMBL" id="JAGFNK010000171">
    <property type="protein sequence ID" value="KAI9462030.1"/>
    <property type="molecule type" value="Genomic_DNA"/>
</dbReference>
<gene>
    <name evidence="1" type="ORF">F5148DRAFT_969461</name>
</gene>
<reference evidence="1" key="1">
    <citation type="submission" date="2021-03" db="EMBL/GenBank/DDBJ databases">
        <title>Evolutionary priming and transition to the ectomycorrhizal habit in an iconic lineage of mushroom-forming fungi: is preadaptation a requirement?</title>
        <authorList>
            <consortium name="DOE Joint Genome Institute"/>
            <person name="Looney B.P."/>
            <person name="Miyauchi S."/>
            <person name="Morin E."/>
            <person name="Drula E."/>
            <person name="Courty P.E."/>
            <person name="Chicoki N."/>
            <person name="Fauchery L."/>
            <person name="Kohler A."/>
            <person name="Kuo A."/>
            <person name="LaButti K."/>
            <person name="Pangilinan J."/>
            <person name="Lipzen A."/>
            <person name="Riley R."/>
            <person name="Andreopoulos W."/>
            <person name="He G."/>
            <person name="Johnson J."/>
            <person name="Barry K.W."/>
            <person name="Grigoriev I.V."/>
            <person name="Nagy L."/>
            <person name="Hibbett D."/>
            <person name="Henrissat B."/>
            <person name="Matheny P.B."/>
            <person name="Labbe J."/>
            <person name="Martin A.F."/>
        </authorList>
    </citation>
    <scope>NUCLEOTIDE SEQUENCE</scope>
    <source>
        <strain evidence="1">BPL698</strain>
    </source>
</reference>